<dbReference type="EMBL" id="JAIEZQ010000001">
    <property type="protein sequence ID" value="MBY9074323.1"/>
    <property type="molecule type" value="Genomic_DNA"/>
</dbReference>
<evidence type="ECO:0000313" key="2">
    <source>
        <dbReference type="EMBL" id="MBY9074323.1"/>
    </source>
</evidence>
<name>A0ABS7RH05_9ACTN</name>
<protein>
    <recommendedName>
        <fullName evidence="4">PH (Pleckstrin Homology) domain-containing protein</fullName>
    </recommendedName>
</protein>
<evidence type="ECO:0008006" key="4">
    <source>
        <dbReference type="Google" id="ProtNLM"/>
    </source>
</evidence>
<dbReference type="RefSeq" id="WP_221024016.1">
    <property type="nucleotide sequence ID" value="NZ_JAIEZQ010000001.1"/>
</dbReference>
<dbReference type="Proteomes" id="UP000754710">
    <property type="component" value="Unassembled WGS sequence"/>
</dbReference>
<reference evidence="2 3" key="1">
    <citation type="submission" date="2021-08" db="EMBL/GenBank/DDBJ databases">
        <title>Nocardioides bacterium WL0053 sp. nov., isolated from the sediment.</title>
        <authorList>
            <person name="Wang L."/>
            <person name="Zhang D."/>
            <person name="Zhang A."/>
        </authorList>
    </citation>
    <scope>NUCLEOTIDE SEQUENCE [LARGE SCALE GENOMIC DNA]</scope>
    <source>
        <strain evidence="2 3">WL0053</strain>
    </source>
</reference>
<keyword evidence="1" id="KW-0812">Transmembrane</keyword>
<evidence type="ECO:0000313" key="3">
    <source>
        <dbReference type="Proteomes" id="UP000754710"/>
    </source>
</evidence>
<gene>
    <name evidence="2" type="ORF">K1X13_05755</name>
</gene>
<sequence length="150" mass="16189">MASDYRFSQPLIARLLGFFLAGLGVLVFLLTAAVGLFALPVVVLTVGVVLAVVAVFVGGALLTRNGTVVRLDDEGYQVRFVRGAGVKQARWKDVEDVVATTVADERCVVLRLRDGRTTTIPVRALAGSPDAFVKDLQVHLNKGHGYRRLN</sequence>
<feature type="transmembrane region" description="Helical" evidence="1">
    <location>
        <begin position="12"/>
        <end position="31"/>
    </location>
</feature>
<accession>A0ABS7RH05</accession>
<keyword evidence="3" id="KW-1185">Reference proteome</keyword>
<feature type="transmembrane region" description="Helical" evidence="1">
    <location>
        <begin position="37"/>
        <end position="62"/>
    </location>
</feature>
<keyword evidence="1" id="KW-1133">Transmembrane helix</keyword>
<evidence type="ECO:0000256" key="1">
    <source>
        <dbReference type="SAM" id="Phobius"/>
    </source>
</evidence>
<proteinExistence type="predicted"/>
<keyword evidence="1" id="KW-0472">Membrane</keyword>
<comment type="caution">
    <text evidence="2">The sequence shown here is derived from an EMBL/GenBank/DDBJ whole genome shotgun (WGS) entry which is preliminary data.</text>
</comment>
<organism evidence="2 3">
    <name type="scientific">Nocardioides jiangsuensis</name>
    <dbReference type="NCBI Taxonomy" id="2866161"/>
    <lineage>
        <taxon>Bacteria</taxon>
        <taxon>Bacillati</taxon>
        <taxon>Actinomycetota</taxon>
        <taxon>Actinomycetes</taxon>
        <taxon>Propionibacteriales</taxon>
        <taxon>Nocardioidaceae</taxon>
        <taxon>Nocardioides</taxon>
    </lineage>
</organism>